<feature type="domain" description="HTH crp-type" evidence="5">
    <location>
        <begin position="141"/>
        <end position="203"/>
    </location>
</feature>
<organism evidence="6 7">
    <name type="scientific">Campylobacter concisus</name>
    <dbReference type="NCBI Taxonomy" id="199"/>
    <lineage>
        <taxon>Bacteria</taxon>
        <taxon>Pseudomonadati</taxon>
        <taxon>Campylobacterota</taxon>
        <taxon>Epsilonproteobacteria</taxon>
        <taxon>Campylobacterales</taxon>
        <taxon>Campylobacteraceae</taxon>
        <taxon>Campylobacter</taxon>
    </lineage>
</organism>
<dbReference type="InterPro" id="IPR018490">
    <property type="entry name" value="cNMP-bd_dom_sf"/>
</dbReference>
<dbReference type="PATRIC" id="fig|199.248.peg.611"/>
<evidence type="ECO:0000256" key="1">
    <source>
        <dbReference type="ARBA" id="ARBA00023015"/>
    </source>
</evidence>
<dbReference type="PANTHER" id="PTHR24567:SF26">
    <property type="entry name" value="REGULATORY PROTEIN YEIL"/>
    <property type="match status" value="1"/>
</dbReference>
<evidence type="ECO:0000259" key="4">
    <source>
        <dbReference type="PROSITE" id="PS50042"/>
    </source>
</evidence>
<evidence type="ECO:0000259" key="5">
    <source>
        <dbReference type="PROSITE" id="PS51063"/>
    </source>
</evidence>
<dbReference type="InterPro" id="IPR036390">
    <property type="entry name" value="WH_DNA-bd_sf"/>
</dbReference>
<accession>A0A0M4STW5</accession>
<feature type="domain" description="Cyclic nucleotide-binding" evidence="4">
    <location>
        <begin position="7"/>
        <end position="106"/>
    </location>
</feature>
<evidence type="ECO:0000256" key="2">
    <source>
        <dbReference type="ARBA" id="ARBA00023125"/>
    </source>
</evidence>
<dbReference type="KEGG" id="ccoc:CCON33237_0581"/>
<dbReference type="CDD" id="cd00038">
    <property type="entry name" value="CAP_ED"/>
    <property type="match status" value="1"/>
</dbReference>
<reference evidence="7" key="1">
    <citation type="submission" date="2015-08" db="EMBL/GenBank/DDBJ databases">
        <title>Comparative genomics of the Campylobacter concisus group.</title>
        <authorList>
            <person name="Miller W.G."/>
            <person name="Yee E."/>
            <person name="Chapman M.H."/>
            <person name="Huynh S."/>
            <person name="Bono J.L."/>
            <person name="On S.L.W."/>
            <person name="St Leger J."/>
            <person name="Foster G."/>
            <person name="Parker C.T."/>
        </authorList>
    </citation>
    <scope>NUCLEOTIDE SEQUENCE [LARGE SCALE GENOMIC DNA]</scope>
    <source>
        <strain evidence="7">ATCC 33237</strain>
    </source>
</reference>
<dbReference type="Proteomes" id="UP000066049">
    <property type="component" value="Chromosome"/>
</dbReference>
<sequence>MIEKIPFFQGLNEEDLAKLEAISVVKKHKKGEFLFIEGEEPKWLIFLISGSVKLYKTTANGKEIFIHQLAPMNFVAEVVNFENIVYPASAIFTISGEVLKINYEKFAAEFLIKPEICMKFLKSMSEKIRITTNLLHQELILSSEEKVARFILDHEDLFNELKHTKISSILNMTPETFSRILNKFKTNGLVKLDEKNQILEKDVGGLQEIYSY</sequence>
<dbReference type="PANTHER" id="PTHR24567">
    <property type="entry name" value="CRP FAMILY TRANSCRIPTIONAL REGULATORY PROTEIN"/>
    <property type="match status" value="1"/>
</dbReference>
<dbReference type="GO" id="GO:0005829">
    <property type="term" value="C:cytosol"/>
    <property type="evidence" value="ECO:0007669"/>
    <property type="project" value="TreeGrafter"/>
</dbReference>
<dbReference type="InterPro" id="IPR050397">
    <property type="entry name" value="Env_Response_Regulators"/>
</dbReference>
<dbReference type="PROSITE" id="PS51063">
    <property type="entry name" value="HTH_CRP_2"/>
    <property type="match status" value="1"/>
</dbReference>
<dbReference type="Pfam" id="PF13545">
    <property type="entry name" value="HTH_Crp_2"/>
    <property type="match status" value="1"/>
</dbReference>
<evidence type="ECO:0000256" key="3">
    <source>
        <dbReference type="ARBA" id="ARBA00023163"/>
    </source>
</evidence>
<dbReference type="GeneID" id="28662255"/>
<dbReference type="SUPFAM" id="SSF46785">
    <property type="entry name" value="Winged helix' DNA-binding domain"/>
    <property type="match status" value="1"/>
</dbReference>
<dbReference type="GO" id="GO:0003677">
    <property type="term" value="F:DNA binding"/>
    <property type="evidence" value="ECO:0007669"/>
    <property type="project" value="UniProtKB-KW"/>
</dbReference>
<dbReference type="GO" id="GO:0003700">
    <property type="term" value="F:DNA-binding transcription factor activity"/>
    <property type="evidence" value="ECO:0007669"/>
    <property type="project" value="TreeGrafter"/>
</dbReference>
<evidence type="ECO:0000313" key="7">
    <source>
        <dbReference type="Proteomes" id="UP000066049"/>
    </source>
</evidence>
<gene>
    <name evidence="6" type="ORF">CCON33237_0581</name>
</gene>
<dbReference type="SMART" id="SM00100">
    <property type="entry name" value="cNMP"/>
    <property type="match status" value="1"/>
</dbReference>
<dbReference type="Gene3D" id="2.60.120.10">
    <property type="entry name" value="Jelly Rolls"/>
    <property type="match status" value="1"/>
</dbReference>
<dbReference type="AlphaFoldDB" id="A0A0M4STW5"/>
<dbReference type="RefSeq" id="WP_054196325.1">
    <property type="nucleotide sequence ID" value="NZ_CABPUE010000007.1"/>
</dbReference>
<evidence type="ECO:0000313" key="6">
    <source>
        <dbReference type="EMBL" id="ALF47279.1"/>
    </source>
</evidence>
<keyword evidence="3" id="KW-0804">Transcription</keyword>
<dbReference type="InterPro" id="IPR014710">
    <property type="entry name" value="RmlC-like_jellyroll"/>
</dbReference>
<name>A0A0M4STW5_9BACT</name>
<keyword evidence="2" id="KW-0238">DNA-binding</keyword>
<dbReference type="PROSITE" id="PS50042">
    <property type="entry name" value="CNMP_BINDING_3"/>
    <property type="match status" value="1"/>
</dbReference>
<dbReference type="EMBL" id="CP012541">
    <property type="protein sequence ID" value="ALF47279.1"/>
    <property type="molecule type" value="Genomic_DNA"/>
</dbReference>
<dbReference type="InterPro" id="IPR012318">
    <property type="entry name" value="HTH_CRP"/>
</dbReference>
<dbReference type="SUPFAM" id="SSF51206">
    <property type="entry name" value="cAMP-binding domain-like"/>
    <property type="match status" value="1"/>
</dbReference>
<keyword evidence="1" id="KW-0805">Transcription regulation</keyword>
<dbReference type="InterPro" id="IPR000595">
    <property type="entry name" value="cNMP-bd_dom"/>
</dbReference>
<protein>
    <submittedName>
        <fullName evidence="6">Putative nitrosative stress-response regulator NssR, Crp/Fnr family</fullName>
    </submittedName>
</protein>
<dbReference type="Pfam" id="PF00027">
    <property type="entry name" value="cNMP_binding"/>
    <property type="match status" value="1"/>
</dbReference>
<proteinExistence type="predicted"/>